<dbReference type="PANTHER" id="PTHR44757">
    <property type="entry name" value="DIGUANYLATE CYCLASE DGCP"/>
    <property type="match status" value="1"/>
</dbReference>
<dbReference type="InterPro" id="IPR011006">
    <property type="entry name" value="CheY-like_superfamily"/>
</dbReference>
<dbReference type="InterPro" id="IPR029787">
    <property type="entry name" value="Nucleotide_cyclase"/>
</dbReference>
<dbReference type="SUPFAM" id="SSF55073">
    <property type="entry name" value="Nucleotide cyclase"/>
    <property type="match status" value="1"/>
</dbReference>
<dbReference type="Pfam" id="PF00563">
    <property type="entry name" value="EAL"/>
    <property type="match status" value="1"/>
</dbReference>
<feature type="domain" description="PAC" evidence="3">
    <location>
        <begin position="238"/>
        <end position="294"/>
    </location>
</feature>
<proteinExistence type="predicted"/>
<feature type="domain" description="GGDEF" evidence="5">
    <location>
        <begin position="326"/>
        <end position="460"/>
    </location>
</feature>
<dbReference type="SUPFAM" id="SSF52172">
    <property type="entry name" value="CheY-like"/>
    <property type="match status" value="1"/>
</dbReference>
<keyword evidence="1" id="KW-0597">Phosphoprotein</keyword>
<dbReference type="InterPro" id="IPR001789">
    <property type="entry name" value="Sig_transdc_resp-reg_receiver"/>
</dbReference>
<feature type="modified residue" description="4-aspartylphosphate" evidence="1">
    <location>
        <position position="67"/>
    </location>
</feature>
<evidence type="ECO:0000259" key="2">
    <source>
        <dbReference type="PROSITE" id="PS50110"/>
    </source>
</evidence>
<sequence>MNDNFILQPVKPHLGQVKVLAVDDEKTILLFLETILHSAGYQVICCSDSLKCLELAQQERPDLILLDVMMPDMDGFEVCKRLKELPTISKIPVIFITIKGEAQDKIAGFKSGGVDYITKPFEAEVLLARLQKHMDMYWLRCALEQAIKLQTEKLNNIKQTLYEANNFLIEDKAPGVLSNLEEGSIRLNLTGMCLQINATALRLLGYSQDDNLLGNHLNLDPPDLEHGTLDLLGNRISTQEEILLLDTVWHDRNGQDFPVEFRSKLLLNKRGETSVLINFSDISQRKRIESRLHALAYKDSMTGLSNRTLFMMLLQRELAQLHASNQAFALLLLDVDYFKQVNDGYGHMIGDELLIMMAKRLLTTAIPNDKIARLGGDEFSLIINGFKDKEELLTLVAQLAKTLNETYYFESGIHLNVTISIGIGICDDRTLSVEDLLGRTDLALYKAKEDRVGHYYLYDTTLSQIQGLELELKQKFPALLANNSLFVEYQPQFSTLTQAYNGAEALIRWNHQGRGKLQAEVFFESAKKKGFIREMSYFVLHKVCEQISQWLKQEVDFKAISVNICAEQIMQEDFAQKILAPIKKHHIPFDKIILEVTENSLVNISPHSLQALEYLHQLGIRFAIDDFGVGFSSIKLLKSFHFDILKIDKLFIAEILHDAKNDQIVKSLISLAANLKLQVVAEGVETQEQLLFLRDHHCDCVQGFYFSPSLSGAKLAHYFTPKPQKKIYDNKY</sequence>
<feature type="domain" description="Response regulatory" evidence="2">
    <location>
        <begin position="18"/>
        <end position="134"/>
    </location>
</feature>
<dbReference type="RefSeq" id="WP_078921391.1">
    <property type="nucleotide sequence ID" value="NZ_FUYB01000003.1"/>
</dbReference>
<dbReference type="NCBIfam" id="TIGR00229">
    <property type="entry name" value="sensory_box"/>
    <property type="match status" value="1"/>
</dbReference>
<dbReference type="AlphaFoldDB" id="A0A1T4W3C6"/>
<evidence type="ECO:0000259" key="5">
    <source>
        <dbReference type="PROSITE" id="PS50887"/>
    </source>
</evidence>
<dbReference type="SUPFAM" id="SSF55785">
    <property type="entry name" value="PYP-like sensor domain (PAS domain)"/>
    <property type="match status" value="1"/>
</dbReference>
<keyword evidence="7" id="KW-1185">Reference proteome</keyword>
<dbReference type="PANTHER" id="PTHR44757:SF2">
    <property type="entry name" value="BIOFILM ARCHITECTURE MAINTENANCE PROTEIN MBAA"/>
    <property type="match status" value="1"/>
</dbReference>
<dbReference type="Pfam" id="PF00990">
    <property type="entry name" value="GGDEF"/>
    <property type="match status" value="1"/>
</dbReference>
<dbReference type="InterPro" id="IPR052155">
    <property type="entry name" value="Biofilm_reg_signaling"/>
</dbReference>
<dbReference type="InterPro" id="IPR043128">
    <property type="entry name" value="Rev_trsase/Diguanyl_cyclase"/>
</dbReference>
<dbReference type="CDD" id="cd01948">
    <property type="entry name" value="EAL"/>
    <property type="match status" value="1"/>
</dbReference>
<reference evidence="7" key="1">
    <citation type="submission" date="2017-02" db="EMBL/GenBank/DDBJ databases">
        <authorList>
            <person name="Varghese N."/>
            <person name="Submissions S."/>
        </authorList>
    </citation>
    <scope>NUCLEOTIDE SEQUENCE [LARGE SCALE GENOMIC DNA]</scope>
    <source>
        <strain evidence="7">ATCC 49788</strain>
    </source>
</reference>
<dbReference type="Pfam" id="PF00989">
    <property type="entry name" value="PAS"/>
    <property type="match status" value="1"/>
</dbReference>
<dbReference type="SMART" id="SM00448">
    <property type="entry name" value="REC"/>
    <property type="match status" value="1"/>
</dbReference>
<dbReference type="Gene3D" id="3.30.450.20">
    <property type="entry name" value="PAS domain"/>
    <property type="match status" value="1"/>
</dbReference>
<dbReference type="InterPro" id="IPR000700">
    <property type="entry name" value="PAS-assoc_C"/>
</dbReference>
<dbReference type="Gene3D" id="3.20.20.450">
    <property type="entry name" value="EAL domain"/>
    <property type="match status" value="1"/>
</dbReference>
<dbReference type="GO" id="GO:0006355">
    <property type="term" value="P:regulation of DNA-templated transcription"/>
    <property type="evidence" value="ECO:0007669"/>
    <property type="project" value="InterPro"/>
</dbReference>
<feature type="domain" description="EAL" evidence="4">
    <location>
        <begin position="469"/>
        <end position="723"/>
    </location>
</feature>
<dbReference type="Gene3D" id="3.30.70.270">
    <property type="match status" value="1"/>
</dbReference>
<dbReference type="OrthoDB" id="9813913at2"/>
<accession>A0A1T4W3C6</accession>
<dbReference type="STRING" id="92487.SAMN02745130_00902"/>
<dbReference type="InterPro" id="IPR000160">
    <property type="entry name" value="GGDEF_dom"/>
</dbReference>
<dbReference type="SMART" id="SM00052">
    <property type="entry name" value="EAL"/>
    <property type="match status" value="1"/>
</dbReference>
<dbReference type="PROSITE" id="PS50113">
    <property type="entry name" value="PAC"/>
    <property type="match status" value="1"/>
</dbReference>
<dbReference type="EMBL" id="FUYB01000003">
    <property type="protein sequence ID" value="SKA71723.1"/>
    <property type="molecule type" value="Genomic_DNA"/>
</dbReference>
<dbReference type="SUPFAM" id="SSF141868">
    <property type="entry name" value="EAL domain-like"/>
    <property type="match status" value="1"/>
</dbReference>
<evidence type="ECO:0000256" key="1">
    <source>
        <dbReference type="PROSITE-ProRule" id="PRU00169"/>
    </source>
</evidence>
<dbReference type="Proteomes" id="UP000190460">
    <property type="component" value="Unassembled WGS sequence"/>
</dbReference>
<dbReference type="PROSITE" id="PS50110">
    <property type="entry name" value="RESPONSE_REGULATORY"/>
    <property type="match status" value="1"/>
</dbReference>
<gene>
    <name evidence="6" type="ORF">SAMN02745130_00902</name>
</gene>
<dbReference type="CDD" id="cd00130">
    <property type="entry name" value="PAS"/>
    <property type="match status" value="1"/>
</dbReference>
<dbReference type="CDD" id="cd01949">
    <property type="entry name" value="GGDEF"/>
    <property type="match status" value="1"/>
</dbReference>
<dbReference type="PROSITE" id="PS50887">
    <property type="entry name" value="GGDEF"/>
    <property type="match status" value="1"/>
</dbReference>
<evidence type="ECO:0000259" key="4">
    <source>
        <dbReference type="PROSITE" id="PS50883"/>
    </source>
</evidence>
<dbReference type="SMART" id="SM00267">
    <property type="entry name" value="GGDEF"/>
    <property type="match status" value="1"/>
</dbReference>
<name>A0A1T4W3C6_9GAMM</name>
<dbReference type="GO" id="GO:0000160">
    <property type="term" value="P:phosphorelay signal transduction system"/>
    <property type="evidence" value="ECO:0007669"/>
    <property type="project" value="InterPro"/>
</dbReference>
<dbReference type="PROSITE" id="PS50883">
    <property type="entry name" value="EAL"/>
    <property type="match status" value="1"/>
</dbReference>
<dbReference type="Pfam" id="PF00072">
    <property type="entry name" value="Response_reg"/>
    <property type="match status" value="1"/>
</dbReference>
<dbReference type="Gene3D" id="3.40.50.2300">
    <property type="match status" value="1"/>
</dbReference>
<dbReference type="InterPro" id="IPR000014">
    <property type="entry name" value="PAS"/>
</dbReference>
<evidence type="ECO:0000259" key="3">
    <source>
        <dbReference type="PROSITE" id="PS50113"/>
    </source>
</evidence>
<dbReference type="InterPro" id="IPR013767">
    <property type="entry name" value="PAS_fold"/>
</dbReference>
<evidence type="ECO:0000313" key="7">
    <source>
        <dbReference type="Proteomes" id="UP000190460"/>
    </source>
</evidence>
<dbReference type="InterPro" id="IPR035965">
    <property type="entry name" value="PAS-like_dom_sf"/>
</dbReference>
<protein>
    <submittedName>
        <fullName evidence="6">PAS domain S-box-containing protein/diguanylate cyclase (GGDEF) domain-containing protein</fullName>
    </submittedName>
</protein>
<organism evidence="6 7">
    <name type="scientific">Thiothrix eikelboomii</name>
    <dbReference type="NCBI Taxonomy" id="92487"/>
    <lineage>
        <taxon>Bacteria</taxon>
        <taxon>Pseudomonadati</taxon>
        <taxon>Pseudomonadota</taxon>
        <taxon>Gammaproteobacteria</taxon>
        <taxon>Thiotrichales</taxon>
        <taxon>Thiotrichaceae</taxon>
        <taxon>Thiothrix</taxon>
    </lineage>
</organism>
<dbReference type="InterPro" id="IPR035919">
    <property type="entry name" value="EAL_sf"/>
</dbReference>
<evidence type="ECO:0000313" key="6">
    <source>
        <dbReference type="EMBL" id="SKA71723.1"/>
    </source>
</evidence>
<dbReference type="NCBIfam" id="TIGR00254">
    <property type="entry name" value="GGDEF"/>
    <property type="match status" value="1"/>
</dbReference>
<dbReference type="InterPro" id="IPR001633">
    <property type="entry name" value="EAL_dom"/>
</dbReference>